<sequence length="106" mass="11640">MVSLGPLPPAPALKDSDACGNSCCQEYQPEVYELFSRPLERFCRKCRKPEQDPDGSRGDTGTAFRRSPREGDSEARTGPASHGAPLPTVHPEEYARVHRGIDNPAF</sequence>
<evidence type="ECO:0000256" key="1">
    <source>
        <dbReference type="SAM" id="MobiDB-lite"/>
    </source>
</evidence>
<evidence type="ECO:0000313" key="2">
    <source>
        <dbReference type="EMBL" id="KAB1264908.1"/>
    </source>
</evidence>
<feature type="compositionally biased region" description="Basic and acidic residues" evidence="1">
    <location>
        <begin position="90"/>
        <end position="106"/>
    </location>
</feature>
<name>A0A5N4D1B8_CAMDR</name>
<reference evidence="2 3" key="1">
    <citation type="journal article" date="2019" name="Mol. Ecol. Resour.">
        <title>Improving Illumina assemblies with Hi-C and long reads: an example with the North African dromedary.</title>
        <authorList>
            <person name="Elbers J.P."/>
            <person name="Rogers M.F."/>
            <person name="Perelman P.L."/>
            <person name="Proskuryakova A.A."/>
            <person name="Serdyukova N.A."/>
            <person name="Johnson W.E."/>
            <person name="Horin P."/>
            <person name="Corander J."/>
            <person name="Murphy D."/>
            <person name="Burger P.A."/>
        </authorList>
    </citation>
    <scope>NUCLEOTIDE SEQUENCE [LARGE SCALE GENOMIC DNA]</scope>
    <source>
        <strain evidence="2">Drom800</strain>
        <tissue evidence="2">Blood</tissue>
    </source>
</reference>
<comment type="caution">
    <text evidence="2">The sequence shown here is derived from an EMBL/GenBank/DDBJ whole genome shotgun (WGS) entry which is preliminary data.</text>
</comment>
<keyword evidence="3" id="KW-1185">Reference proteome</keyword>
<dbReference type="AlphaFoldDB" id="A0A5N4D1B8"/>
<proteinExistence type="predicted"/>
<dbReference type="Proteomes" id="UP000299084">
    <property type="component" value="Unassembled WGS sequence"/>
</dbReference>
<accession>A0A5N4D1B8</accession>
<evidence type="ECO:0000313" key="3">
    <source>
        <dbReference type="Proteomes" id="UP000299084"/>
    </source>
</evidence>
<protein>
    <submittedName>
        <fullName evidence="2">Uncharacterized protein</fullName>
    </submittedName>
</protein>
<dbReference type="EMBL" id="JWIN03000016">
    <property type="protein sequence ID" value="KAB1264908.1"/>
    <property type="molecule type" value="Genomic_DNA"/>
</dbReference>
<organism evidence="2 3">
    <name type="scientific">Camelus dromedarius</name>
    <name type="common">Dromedary</name>
    <name type="synonym">Arabian camel</name>
    <dbReference type="NCBI Taxonomy" id="9838"/>
    <lineage>
        <taxon>Eukaryota</taxon>
        <taxon>Metazoa</taxon>
        <taxon>Chordata</taxon>
        <taxon>Craniata</taxon>
        <taxon>Vertebrata</taxon>
        <taxon>Euteleostomi</taxon>
        <taxon>Mammalia</taxon>
        <taxon>Eutheria</taxon>
        <taxon>Laurasiatheria</taxon>
        <taxon>Artiodactyla</taxon>
        <taxon>Tylopoda</taxon>
        <taxon>Camelidae</taxon>
        <taxon>Camelus</taxon>
    </lineage>
</organism>
<gene>
    <name evidence="2" type="ORF">Cadr_000019260</name>
</gene>
<feature type="region of interest" description="Disordered" evidence="1">
    <location>
        <begin position="46"/>
        <end position="106"/>
    </location>
</feature>
<feature type="compositionally biased region" description="Basic and acidic residues" evidence="1">
    <location>
        <begin position="46"/>
        <end position="57"/>
    </location>
</feature>